<reference evidence="1 2" key="1">
    <citation type="submission" date="2014-04" db="EMBL/GenBank/DDBJ databases">
        <authorList>
            <consortium name="DOE Joint Genome Institute"/>
            <person name="Kuo A."/>
            <person name="Kohler A."/>
            <person name="Costa M.D."/>
            <person name="Nagy L.G."/>
            <person name="Floudas D."/>
            <person name="Copeland A."/>
            <person name="Barry K.W."/>
            <person name="Cichocki N."/>
            <person name="Veneault-Fourrey C."/>
            <person name="LaButti K."/>
            <person name="Lindquist E.A."/>
            <person name="Lipzen A."/>
            <person name="Lundell T."/>
            <person name="Morin E."/>
            <person name="Murat C."/>
            <person name="Sun H."/>
            <person name="Tunlid A."/>
            <person name="Henrissat B."/>
            <person name="Grigoriev I.V."/>
            <person name="Hibbett D.S."/>
            <person name="Martin F."/>
            <person name="Nordberg H.P."/>
            <person name="Cantor M.N."/>
            <person name="Hua S.X."/>
        </authorList>
    </citation>
    <scope>NUCLEOTIDE SEQUENCE [LARGE SCALE GENOMIC DNA]</scope>
    <source>
        <strain evidence="1 2">Marx 270</strain>
    </source>
</reference>
<dbReference type="Proteomes" id="UP000054217">
    <property type="component" value="Unassembled WGS sequence"/>
</dbReference>
<dbReference type="InParanoid" id="A0A0C3PDJ6"/>
<evidence type="ECO:0000313" key="1">
    <source>
        <dbReference type="EMBL" id="KIO06231.1"/>
    </source>
</evidence>
<keyword evidence="2" id="KW-1185">Reference proteome</keyword>
<proteinExistence type="predicted"/>
<name>A0A0C3PDJ6_PISTI</name>
<dbReference type="AlphaFoldDB" id="A0A0C3PDJ6"/>
<protein>
    <submittedName>
        <fullName evidence="1">Uncharacterized protein</fullName>
    </submittedName>
</protein>
<sequence length="51" mass="5680">MLLVVFPTARQSIVEDSMILETRSSMDELGRPRCAAVLGVKDRASTETQNR</sequence>
<evidence type="ECO:0000313" key="2">
    <source>
        <dbReference type="Proteomes" id="UP000054217"/>
    </source>
</evidence>
<dbReference type="EMBL" id="KN831964">
    <property type="protein sequence ID" value="KIO06231.1"/>
    <property type="molecule type" value="Genomic_DNA"/>
</dbReference>
<gene>
    <name evidence="1" type="ORF">M404DRAFT_999444</name>
</gene>
<dbReference type="HOGENOM" id="CLU_206100_0_0_1"/>
<organism evidence="1 2">
    <name type="scientific">Pisolithus tinctorius Marx 270</name>
    <dbReference type="NCBI Taxonomy" id="870435"/>
    <lineage>
        <taxon>Eukaryota</taxon>
        <taxon>Fungi</taxon>
        <taxon>Dikarya</taxon>
        <taxon>Basidiomycota</taxon>
        <taxon>Agaricomycotina</taxon>
        <taxon>Agaricomycetes</taxon>
        <taxon>Agaricomycetidae</taxon>
        <taxon>Boletales</taxon>
        <taxon>Sclerodermatineae</taxon>
        <taxon>Pisolithaceae</taxon>
        <taxon>Pisolithus</taxon>
    </lineage>
</organism>
<accession>A0A0C3PDJ6</accession>
<reference evidence="2" key="2">
    <citation type="submission" date="2015-01" db="EMBL/GenBank/DDBJ databases">
        <title>Evolutionary Origins and Diversification of the Mycorrhizal Mutualists.</title>
        <authorList>
            <consortium name="DOE Joint Genome Institute"/>
            <consortium name="Mycorrhizal Genomics Consortium"/>
            <person name="Kohler A."/>
            <person name="Kuo A."/>
            <person name="Nagy L.G."/>
            <person name="Floudas D."/>
            <person name="Copeland A."/>
            <person name="Barry K.W."/>
            <person name="Cichocki N."/>
            <person name="Veneault-Fourrey C."/>
            <person name="LaButti K."/>
            <person name="Lindquist E.A."/>
            <person name="Lipzen A."/>
            <person name="Lundell T."/>
            <person name="Morin E."/>
            <person name="Murat C."/>
            <person name="Riley R."/>
            <person name="Ohm R."/>
            <person name="Sun H."/>
            <person name="Tunlid A."/>
            <person name="Henrissat B."/>
            <person name="Grigoriev I.V."/>
            <person name="Hibbett D.S."/>
            <person name="Martin F."/>
        </authorList>
    </citation>
    <scope>NUCLEOTIDE SEQUENCE [LARGE SCALE GENOMIC DNA]</scope>
    <source>
        <strain evidence="2">Marx 270</strain>
    </source>
</reference>